<dbReference type="Pfam" id="PF00736">
    <property type="entry name" value="EF1_GNE"/>
    <property type="match status" value="1"/>
</dbReference>
<dbReference type="EnsemblMetazoa" id="OVOC3656.1">
    <property type="protein sequence ID" value="OVOC3656.1"/>
    <property type="gene ID" value="WBGene00240465"/>
</dbReference>
<dbReference type="Gene3D" id="3.30.70.60">
    <property type="match status" value="1"/>
</dbReference>
<dbReference type="InterPro" id="IPR014717">
    <property type="entry name" value="Transl_elong_EF1B/ribsomal_bS6"/>
</dbReference>
<evidence type="ECO:0000259" key="4">
    <source>
        <dbReference type="Pfam" id="PF00736"/>
    </source>
</evidence>
<evidence type="ECO:0000256" key="1">
    <source>
        <dbReference type="ARBA" id="ARBA00007411"/>
    </source>
</evidence>
<reference evidence="6" key="1">
    <citation type="submission" date="2013-10" db="EMBL/GenBank/DDBJ databases">
        <title>Genome sequencing of Onchocerca volvulus.</title>
        <authorList>
            <person name="Cotton J."/>
            <person name="Tsai J."/>
            <person name="Stanley E."/>
            <person name="Tracey A."/>
            <person name="Holroyd N."/>
            <person name="Lustigman S."/>
            <person name="Berriman M."/>
        </authorList>
    </citation>
    <scope>NUCLEOTIDE SEQUENCE</scope>
</reference>
<dbReference type="GO" id="GO:0003746">
    <property type="term" value="F:translation elongation factor activity"/>
    <property type="evidence" value="ECO:0007669"/>
    <property type="project" value="UniProtKB-KW"/>
</dbReference>
<feature type="domain" description="Translation elongation factor EF1B beta/delta subunit guanine nucleotide exchange" evidence="4">
    <location>
        <begin position="33"/>
        <end position="59"/>
    </location>
</feature>
<dbReference type="InterPro" id="IPR036219">
    <property type="entry name" value="eEF-1beta-like_sf"/>
</dbReference>
<reference evidence="5" key="2">
    <citation type="submission" date="2022-06" db="UniProtKB">
        <authorList>
            <consortium name="EnsemblMetazoa"/>
        </authorList>
    </citation>
    <scope>IDENTIFICATION</scope>
</reference>
<evidence type="ECO:0000313" key="5">
    <source>
        <dbReference type="EnsemblMetazoa" id="OVOC3656.1"/>
    </source>
</evidence>
<comment type="similarity">
    <text evidence="1">Belongs to the EF-1-beta/EF-1-delta family.</text>
</comment>
<keyword evidence="6" id="KW-1185">Reference proteome</keyword>
<organism evidence="5 6">
    <name type="scientific">Onchocerca volvulus</name>
    <dbReference type="NCBI Taxonomy" id="6282"/>
    <lineage>
        <taxon>Eukaryota</taxon>
        <taxon>Metazoa</taxon>
        <taxon>Ecdysozoa</taxon>
        <taxon>Nematoda</taxon>
        <taxon>Chromadorea</taxon>
        <taxon>Rhabditida</taxon>
        <taxon>Spirurina</taxon>
        <taxon>Spiruromorpha</taxon>
        <taxon>Filarioidea</taxon>
        <taxon>Onchocercidae</taxon>
        <taxon>Onchocerca</taxon>
    </lineage>
</organism>
<protein>
    <submittedName>
        <fullName evidence="5">EF1_GNE domain-containing protein</fullName>
    </submittedName>
</protein>
<evidence type="ECO:0000256" key="3">
    <source>
        <dbReference type="ARBA" id="ARBA00022917"/>
    </source>
</evidence>
<dbReference type="InterPro" id="IPR014038">
    <property type="entry name" value="EF1B_bsu/dsu_GNE"/>
</dbReference>
<name>A0A8R1XSD3_ONCVO</name>
<proteinExistence type="inferred from homology"/>
<keyword evidence="2" id="KW-0251">Elongation factor</keyword>
<evidence type="ECO:0000256" key="2">
    <source>
        <dbReference type="ARBA" id="ARBA00022768"/>
    </source>
</evidence>
<dbReference type="EMBL" id="CMVM020000120">
    <property type="status" value="NOT_ANNOTATED_CDS"/>
    <property type="molecule type" value="Genomic_DNA"/>
</dbReference>
<evidence type="ECO:0000313" key="6">
    <source>
        <dbReference type="Proteomes" id="UP000024404"/>
    </source>
</evidence>
<keyword evidence="3" id="KW-0648">Protein biosynthesis</keyword>
<dbReference type="AlphaFoldDB" id="A0A8R1XSD3"/>
<accession>A0A8R1XSD3</accession>
<dbReference type="Proteomes" id="UP000024404">
    <property type="component" value="Unassembled WGS sequence"/>
</dbReference>
<sequence>MRFFPISLVNKKRYRNVIFASQSKRTSLNSHIPWDDTTDMQEMEKLVRRIEKDGLVWGGGHFCDDLMAEEILDHTKFEIEIKYDSIFITL</sequence>
<dbReference type="SUPFAM" id="SSF54984">
    <property type="entry name" value="eEF-1beta-like"/>
    <property type="match status" value="1"/>
</dbReference>